<feature type="transmembrane region" description="Helical" evidence="9">
    <location>
        <begin position="62"/>
        <end position="84"/>
    </location>
</feature>
<evidence type="ECO:0000256" key="5">
    <source>
        <dbReference type="ARBA" id="ARBA00022989"/>
    </source>
</evidence>
<feature type="transmembrane region" description="Helical" evidence="9">
    <location>
        <begin position="127"/>
        <end position="149"/>
    </location>
</feature>
<evidence type="ECO:0000256" key="8">
    <source>
        <dbReference type="ARBA" id="ARBA00023224"/>
    </source>
</evidence>
<protein>
    <recommendedName>
        <fullName evidence="9">Odorant receptor</fullName>
    </recommendedName>
</protein>
<sequence>MFRETYTIVLKYFRNNLIDVLEEMPWLGRLSWLQFVVYILAVVSHTGGVLERMAVGADMVQLSGDLSATLVLWQVTVLYVQIYVNRKLIRNLILNLGSKWSSDDYLSPEMVEVKQQSVKSIYKWITYFYKVLTVFMHLYFCLPLSAAAVKHFVLKEEFALATIYKLKVPFKYEDNFLMYWIVYMMDYGVLYNTGFLITSDLLLVNVSMNHLRTLFIILQDDLKSIVHSASEPFESTATSRLKEILPKHANLLQLMVELSEAFGAIFLIHLAFFSGTMCFFGFAARVHCSPESIKNLLASSFILICIYSCCSCGQYLTDASLDVANAAYEGSWQLMSHEYRICILFIILRSQKAYYIKSTSFTDISLQSFTKILNVTWSFLSLITKVYEE</sequence>
<dbReference type="PANTHER" id="PTHR21137:SF44">
    <property type="entry name" value="ODORANT RECEPTOR 13A-RELATED"/>
    <property type="match status" value="1"/>
</dbReference>
<evidence type="ECO:0000256" key="3">
    <source>
        <dbReference type="ARBA" id="ARBA00022692"/>
    </source>
</evidence>
<comment type="subcellular location">
    <subcellularLocation>
        <location evidence="9">Cell membrane</location>
        <topology evidence="9">Multi-pass membrane protein</topology>
    </subcellularLocation>
    <subcellularLocation>
        <location evidence="1">Membrane</location>
        <topology evidence="1">Multi-pass membrane protein</topology>
    </subcellularLocation>
</comment>
<dbReference type="InterPro" id="IPR004117">
    <property type="entry name" value="7tm6_olfct_rcpt"/>
</dbReference>
<keyword evidence="4 9" id="KW-0552">Olfaction</keyword>
<dbReference type="GO" id="GO:0004984">
    <property type="term" value="F:olfactory receptor activity"/>
    <property type="evidence" value="ECO:0007669"/>
    <property type="project" value="InterPro"/>
</dbReference>
<comment type="similarity">
    <text evidence="9">Belongs to the insect chemoreceptor superfamily. Heteromeric odorant receptor channel (TC 1.A.69) family.</text>
</comment>
<feature type="transmembrane region" description="Helical" evidence="9">
    <location>
        <begin position="32"/>
        <end position="50"/>
    </location>
</feature>
<evidence type="ECO:0000256" key="6">
    <source>
        <dbReference type="ARBA" id="ARBA00023136"/>
    </source>
</evidence>
<evidence type="ECO:0000256" key="1">
    <source>
        <dbReference type="ARBA" id="ARBA00004141"/>
    </source>
</evidence>
<reference evidence="10" key="1">
    <citation type="journal article" date="2014" name="J. Mol. Evol.">
        <title>Pheromone Receptor Evolution in the Cryptic Leafroller Species, Ctenopseustis obliquana and C. herana.</title>
        <authorList>
            <person name="Steinwender B."/>
            <person name="Thrimawithana A.H."/>
            <person name="Crowhurst R.N."/>
            <person name="Newcomb R.D."/>
        </authorList>
    </citation>
    <scope>NUCLEOTIDE SEQUENCE</scope>
</reference>
<evidence type="ECO:0000256" key="4">
    <source>
        <dbReference type="ARBA" id="ARBA00022725"/>
    </source>
</evidence>
<keyword evidence="7 9" id="KW-0675">Receptor</keyword>
<feature type="transmembrane region" description="Helical" evidence="9">
    <location>
        <begin position="176"/>
        <end position="197"/>
    </location>
</feature>
<name>A0A097IYQ7_9NEOP</name>
<keyword evidence="6 9" id="KW-0472">Membrane</keyword>
<evidence type="ECO:0000256" key="2">
    <source>
        <dbReference type="ARBA" id="ARBA00022606"/>
    </source>
</evidence>
<keyword evidence="5 9" id="KW-1133">Transmembrane helix</keyword>
<dbReference type="GO" id="GO:0005549">
    <property type="term" value="F:odorant binding"/>
    <property type="evidence" value="ECO:0007669"/>
    <property type="project" value="InterPro"/>
</dbReference>
<keyword evidence="3 9" id="KW-0812">Transmembrane</keyword>
<accession>A0A097IYQ7</accession>
<dbReference type="Pfam" id="PF02949">
    <property type="entry name" value="7tm_6"/>
    <property type="match status" value="1"/>
</dbReference>
<organism evidence="10">
    <name type="scientific">Ctenopseustis obliquana</name>
    <name type="common">brownheaded leafroller</name>
    <dbReference type="NCBI Taxonomy" id="65030"/>
    <lineage>
        <taxon>Eukaryota</taxon>
        <taxon>Metazoa</taxon>
        <taxon>Ecdysozoa</taxon>
        <taxon>Arthropoda</taxon>
        <taxon>Hexapoda</taxon>
        <taxon>Insecta</taxon>
        <taxon>Pterygota</taxon>
        <taxon>Neoptera</taxon>
        <taxon>Endopterygota</taxon>
        <taxon>Lepidoptera</taxon>
        <taxon>Glossata</taxon>
        <taxon>Ditrysia</taxon>
        <taxon>Tortricoidea</taxon>
        <taxon>Tortricidae</taxon>
        <taxon>Tortricinae</taxon>
        <taxon>Ctenopseustis</taxon>
    </lineage>
</organism>
<dbReference type="GO" id="GO:0005886">
    <property type="term" value="C:plasma membrane"/>
    <property type="evidence" value="ECO:0007669"/>
    <property type="project" value="UniProtKB-SubCell"/>
</dbReference>
<evidence type="ECO:0000313" key="10">
    <source>
        <dbReference type="EMBL" id="AIT72021.1"/>
    </source>
</evidence>
<keyword evidence="8 9" id="KW-0807">Transducer</keyword>
<dbReference type="AlphaFoldDB" id="A0A097IYQ7"/>
<proteinExistence type="evidence at transcript level"/>
<keyword evidence="2 9" id="KW-0716">Sensory transduction</keyword>
<dbReference type="EMBL" id="KM655572">
    <property type="protein sequence ID" value="AIT72021.1"/>
    <property type="molecule type" value="mRNA"/>
</dbReference>
<feature type="transmembrane region" description="Helical" evidence="9">
    <location>
        <begin position="261"/>
        <end position="284"/>
    </location>
</feature>
<evidence type="ECO:0000256" key="7">
    <source>
        <dbReference type="ARBA" id="ARBA00023170"/>
    </source>
</evidence>
<evidence type="ECO:0000256" key="9">
    <source>
        <dbReference type="RuleBase" id="RU351113"/>
    </source>
</evidence>
<feature type="transmembrane region" description="Helical" evidence="9">
    <location>
        <begin position="296"/>
        <end position="316"/>
    </location>
</feature>
<dbReference type="GO" id="GO:0007165">
    <property type="term" value="P:signal transduction"/>
    <property type="evidence" value="ECO:0007669"/>
    <property type="project" value="UniProtKB-KW"/>
</dbReference>
<comment type="caution">
    <text evidence="9">Lacks conserved residue(s) required for the propagation of feature annotation.</text>
</comment>
<dbReference type="PANTHER" id="PTHR21137">
    <property type="entry name" value="ODORANT RECEPTOR"/>
    <property type="match status" value="1"/>
</dbReference>